<reference evidence="1 2" key="1">
    <citation type="journal article" date="2018" name="Sci. Rep.">
        <title>Comparative genomics provides insights into the lifestyle and reveals functional heterogeneity of dark septate endophytic fungi.</title>
        <authorList>
            <person name="Knapp D.G."/>
            <person name="Nemeth J.B."/>
            <person name="Barry K."/>
            <person name="Hainaut M."/>
            <person name="Henrissat B."/>
            <person name="Johnson J."/>
            <person name="Kuo A."/>
            <person name="Lim J.H.P."/>
            <person name="Lipzen A."/>
            <person name="Nolan M."/>
            <person name="Ohm R.A."/>
            <person name="Tamas L."/>
            <person name="Grigoriev I.V."/>
            <person name="Spatafora J.W."/>
            <person name="Nagy L.G."/>
            <person name="Kovacs G.M."/>
        </authorList>
    </citation>
    <scope>NUCLEOTIDE SEQUENCE [LARGE SCALE GENOMIC DNA]</scope>
    <source>
        <strain evidence="1 2">DSE2036</strain>
    </source>
</reference>
<evidence type="ECO:0000313" key="1">
    <source>
        <dbReference type="EMBL" id="PVI03982.1"/>
    </source>
</evidence>
<organism evidence="1 2">
    <name type="scientific">Periconia macrospinosa</name>
    <dbReference type="NCBI Taxonomy" id="97972"/>
    <lineage>
        <taxon>Eukaryota</taxon>
        <taxon>Fungi</taxon>
        <taxon>Dikarya</taxon>
        <taxon>Ascomycota</taxon>
        <taxon>Pezizomycotina</taxon>
        <taxon>Dothideomycetes</taxon>
        <taxon>Pleosporomycetidae</taxon>
        <taxon>Pleosporales</taxon>
        <taxon>Massarineae</taxon>
        <taxon>Periconiaceae</taxon>
        <taxon>Periconia</taxon>
    </lineage>
</organism>
<sequence>MSQSPQSIHTCALPPNHAWRSLVDRSLAAWDTIISQHPETSNNLATESIQTCDSLESFLKEYIVPFSGFPMFWFFQLQSSYLAQSRLSKWSPDNLDDYVLLPALPGFVWRSNCFFVSHFWHSPQHPDPDGTYLSLYQNDLRQQTWEYIWVDWTCMPQEPREVHEKAYFTRCLRTVSGIIRNCGFMYYYPPFEARLWILYELAEYLFTCDGKLPPTPDLQTFLDHVYEMCDKGVRPTLEKYEYRSSSAKDWEILVPWLELLVLMKQLPFDVSFIRKVMDHITWFNVTGPQLYSGIMEVDRYQGILRFQGEEWRFTPFPQWRKAGLE</sequence>
<dbReference type="AlphaFoldDB" id="A0A2V1E1G8"/>
<dbReference type="EMBL" id="KZ805325">
    <property type="protein sequence ID" value="PVI03982.1"/>
    <property type="molecule type" value="Genomic_DNA"/>
</dbReference>
<name>A0A2V1E1G8_9PLEO</name>
<evidence type="ECO:0000313" key="2">
    <source>
        <dbReference type="Proteomes" id="UP000244855"/>
    </source>
</evidence>
<accession>A0A2V1E1G8</accession>
<proteinExistence type="predicted"/>
<protein>
    <submittedName>
        <fullName evidence="1">Uncharacterized protein</fullName>
    </submittedName>
</protein>
<keyword evidence="2" id="KW-1185">Reference proteome</keyword>
<dbReference type="Proteomes" id="UP000244855">
    <property type="component" value="Unassembled WGS sequence"/>
</dbReference>
<gene>
    <name evidence="1" type="ORF">DM02DRAFT_208353</name>
</gene>
<dbReference type="OrthoDB" id="2345911at2759"/>